<accession>A0A1A8HKG8</accession>
<protein>
    <submittedName>
        <fullName evidence="1">Nuclear speckle splicing regulatory protein 1</fullName>
    </submittedName>
</protein>
<sequence>MQGCGGVSVPNHSRLGNSHGRVCSSLQLLKNKGMSRSDHDQKSAPITWFQTDRDSGFTSRSGLGYWVQITGEQLGSP</sequence>
<dbReference type="EMBL" id="HAEC01015700">
    <property type="protein sequence ID" value="SBQ83921.1"/>
    <property type="molecule type" value="Transcribed_RNA"/>
</dbReference>
<reference evidence="1" key="1">
    <citation type="submission" date="2016-05" db="EMBL/GenBank/DDBJ databases">
        <authorList>
            <person name="Lavstsen T."/>
            <person name="Jespersen J.S."/>
        </authorList>
    </citation>
    <scope>NUCLEOTIDE SEQUENCE</scope>
    <source>
        <tissue evidence="1">Brain</tissue>
    </source>
</reference>
<proteinExistence type="predicted"/>
<organism evidence="1">
    <name type="scientific">Nothobranchius korthausae</name>
    <dbReference type="NCBI Taxonomy" id="1143690"/>
    <lineage>
        <taxon>Eukaryota</taxon>
        <taxon>Metazoa</taxon>
        <taxon>Chordata</taxon>
        <taxon>Craniata</taxon>
        <taxon>Vertebrata</taxon>
        <taxon>Euteleostomi</taxon>
        <taxon>Actinopterygii</taxon>
        <taxon>Neopterygii</taxon>
        <taxon>Teleostei</taxon>
        <taxon>Neoteleostei</taxon>
        <taxon>Acanthomorphata</taxon>
        <taxon>Ovalentaria</taxon>
        <taxon>Atherinomorphae</taxon>
        <taxon>Cyprinodontiformes</taxon>
        <taxon>Nothobranchiidae</taxon>
        <taxon>Nothobranchius</taxon>
    </lineage>
</organism>
<dbReference type="AlphaFoldDB" id="A0A1A8HKG8"/>
<reference evidence="1" key="2">
    <citation type="submission" date="2016-06" db="EMBL/GenBank/DDBJ databases">
        <title>The genome of a short-lived fish provides insights into sex chromosome evolution and the genetic control of aging.</title>
        <authorList>
            <person name="Reichwald K."/>
            <person name="Felder M."/>
            <person name="Petzold A."/>
            <person name="Koch P."/>
            <person name="Groth M."/>
            <person name="Platzer M."/>
        </authorList>
    </citation>
    <scope>NUCLEOTIDE SEQUENCE</scope>
    <source>
        <tissue evidence="1">Brain</tissue>
    </source>
</reference>
<gene>
    <name evidence="1" type="primary">NSRP1</name>
</gene>
<evidence type="ECO:0000313" key="1">
    <source>
        <dbReference type="EMBL" id="SBQ83921.1"/>
    </source>
</evidence>
<name>A0A1A8HKG8_9TELE</name>